<proteinExistence type="predicted"/>
<feature type="domain" description="EGF-like" evidence="3">
    <location>
        <begin position="308"/>
        <end position="341"/>
    </location>
</feature>
<dbReference type="SUPFAM" id="SSF57196">
    <property type="entry name" value="EGF/Laminin"/>
    <property type="match status" value="1"/>
</dbReference>
<dbReference type="AlphaFoldDB" id="A0A8X6FVI7"/>
<feature type="disulfide bond" evidence="2">
    <location>
        <begin position="722"/>
        <end position="731"/>
    </location>
</feature>
<evidence type="ECO:0000256" key="1">
    <source>
        <dbReference type="ARBA" id="ARBA00023157"/>
    </source>
</evidence>
<evidence type="ECO:0000259" key="3">
    <source>
        <dbReference type="PROSITE" id="PS50026"/>
    </source>
</evidence>
<dbReference type="SMART" id="SM00179">
    <property type="entry name" value="EGF_CA"/>
    <property type="match status" value="3"/>
</dbReference>
<feature type="disulfide bond" evidence="2">
    <location>
        <begin position="527"/>
        <end position="536"/>
    </location>
</feature>
<dbReference type="Gene3D" id="2.10.25.10">
    <property type="entry name" value="Laminin"/>
    <property type="match status" value="1"/>
</dbReference>
<feature type="domain" description="EGF-like" evidence="3">
    <location>
        <begin position="225"/>
        <end position="261"/>
    </location>
</feature>
<feature type="disulfide bond" evidence="2">
    <location>
        <begin position="331"/>
        <end position="340"/>
    </location>
</feature>
<keyword evidence="5" id="KW-1185">Reference proteome</keyword>
<dbReference type="InterPro" id="IPR009030">
    <property type="entry name" value="Growth_fac_rcpt_cys_sf"/>
</dbReference>
<dbReference type="SMART" id="SM00181">
    <property type="entry name" value="EGF"/>
    <property type="match status" value="19"/>
</dbReference>
<feature type="disulfide bond" evidence="2">
    <location>
        <begin position="701"/>
        <end position="711"/>
    </location>
</feature>
<dbReference type="InterPro" id="IPR051830">
    <property type="entry name" value="NOTCH_homolog"/>
</dbReference>
<evidence type="ECO:0000256" key="2">
    <source>
        <dbReference type="PROSITE-ProRule" id="PRU00076"/>
    </source>
</evidence>
<dbReference type="Proteomes" id="UP000887116">
    <property type="component" value="Unassembled WGS sequence"/>
</dbReference>
<sequence>MKKARKESLSYSEPTLLNSRGGSLSCLSPHLIALQEFIPGSPDLIRTPLVRVIGPLPTRAECDCGPNSLCSFFRGEKKCNCNEGYQENYGKCEECDCGSHGRCSFKNSKKTCECENHFQEADGKCIECYCGENGKCEVSEGSKACLCEIGYLENNGKCEECDCGENGHCAFVQGRRTCKCSDKLADLYGKCTECDCGARGICEFQQGSKVCICEANYAEKDGRCAETCEYDSDCANGGRCEHFERGKFCDCLSGTSGDRCETITDCEIGKYRDCRGHNGSCVFDVTKKTAACECPEGKALHPTKNICREECNDCENGGTCHRDEAGNFCTCLPGTSGRGCEIVNDCVDGRYRYCESSGGTCTFNISRKNATCSCGERRAFNDTEYRCRKCDCGTDGECQILQGCKVCLCKDKYADKDGKCTETCEYDSDCANGGRCEHYKRGKFCDCLSGTSGDRCEIIIDCETGKYRDCRGHNGSCVFDVIKKTSACECPEGKVLHPTKNICRDTCNDCENGGTCHRDDAGNFCTCVSGTSGRWCEIVNDCVHGRYRYCSSSGGTCMFDEVSKNATCLCGERRAFNHTEYKCRECDCGRRGACEFRDGRKVCICEQKYGDKNGVCTEKCNEDDDCLNGARCLLNFCHCPAGLRGDKCEIIDDCETGKYKNCSIAGGECRYDVDRMKAVCVCPGKKVFDLRRGICKDLNPCEPSPCVHGHCVTQREDFQCICDNPFTGRYCEISTCIQTKCFGGRCKLYGDREECHCPLGHRLENGTCLKNYCVEKKCFNGICVIEDGIETCLCEEGSVYEENECRKVKCSHRHCIGGECRVVRANVEECVCPLGFILIDGICTITNCTPRRCYGGRCENREGQLVCICPDGFHLEGVGCIETQCKEQNCFGGHCRVVKGEEICTCLDNYVLKDNQCQKIRCVDRSCFGGKCDVVDGEEVCSCPVGFEPHGDVCREIYVLMDFKRKRIRMSSLDY</sequence>
<dbReference type="PROSITE" id="PS50026">
    <property type="entry name" value="EGF_3"/>
    <property type="match status" value="5"/>
</dbReference>
<name>A0A8X6FVI7_TRICU</name>
<dbReference type="EMBL" id="BMAO01013575">
    <property type="protein sequence ID" value="GFQ89771.1"/>
    <property type="molecule type" value="Genomic_DNA"/>
</dbReference>
<dbReference type="GO" id="GO:0005509">
    <property type="term" value="F:calcium ion binding"/>
    <property type="evidence" value="ECO:0007669"/>
    <property type="project" value="InterPro"/>
</dbReference>
<dbReference type="PANTHER" id="PTHR24033:SF151">
    <property type="entry name" value="NOTCH 2"/>
    <property type="match status" value="1"/>
</dbReference>
<dbReference type="PROSITE" id="PS01186">
    <property type="entry name" value="EGF_2"/>
    <property type="match status" value="2"/>
</dbReference>
<feature type="domain" description="EGF-like" evidence="3">
    <location>
        <begin position="697"/>
        <end position="732"/>
    </location>
</feature>
<dbReference type="Gene3D" id="2.90.20.10">
    <property type="entry name" value="Plasmodium vivax P25 domain"/>
    <property type="match status" value="1"/>
</dbReference>
<reference evidence="4" key="1">
    <citation type="submission" date="2020-07" db="EMBL/GenBank/DDBJ databases">
        <title>Multicomponent nature underlies the extraordinary mechanical properties of spider dragline silk.</title>
        <authorList>
            <person name="Kono N."/>
            <person name="Nakamura H."/>
            <person name="Mori M."/>
            <person name="Yoshida Y."/>
            <person name="Ohtoshi R."/>
            <person name="Malay A.D."/>
            <person name="Moran D.A.P."/>
            <person name="Tomita M."/>
            <person name="Numata K."/>
            <person name="Arakawa K."/>
        </authorList>
    </citation>
    <scope>NUCLEOTIDE SEQUENCE</scope>
</reference>
<evidence type="ECO:0000313" key="4">
    <source>
        <dbReference type="EMBL" id="GFQ89771.1"/>
    </source>
</evidence>
<organism evidence="4 5">
    <name type="scientific">Trichonephila clavata</name>
    <name type="common">Joro spider</name>
    <name type="synonym">Nephila clavata</name>
    <dbReference type="NCBI Taxonomy" id="2740835"/>
    <lineage>
        <taxon>Eukaryota</taxon>
        <taxon>Metazoa</taxon>
        <taxon>Ecdysozoa</taxon>
        <taxon>Arthropoda</taxon>
        <taxon>Chelicerata</taxon>
        <taxon>Arachnida</taxon>
        <taxon>Araneae</taxon>
        <taxon>Araneomorphae</taxon>
        <taxon>Entelegynae</taxon>
        <taxon>Araneoidea</taxon>
        <taxon>Nephilidae</taxon>
        <taxon>Trichonephila</taxon>
    </lineage>
</organism>
<feature type="domain" description="EGF-like" evidence="3">
    <location>
        <begin position="421"/>
        <end position="457"/>
    </location>
</feature>
<dbReference type="SUPFAM" id="SSF57184">
    <property type="entry name" value="Growth factor receptor domain"/>
    <property type="match status" value="1"/>
</dbReference>
<dbReference type="PANTHER" id="PTHR24033">
    <property type="entry name" value="EGF-LIKE DOMAIN-CONTAINING PROTEIN"/>
    <property type="match status" value="1"/>
</dbReference>
<feature type="disulfide bond" evidence="2">
    <location>
        <begin position="447"/>
        <end position="456"/>
    </location>
</feature>
<feature type="disulfide bond" evidence="2">
    <location>
        <begin position="251"/>
        <end position="260"/>
    </location>
</feature>
<accession>A0A8X6FVI7</accession>
<dbReference type="PROSITE" id="PS00022">
    <property type="entry name" value="EGF_1"/>
    <property type="match status" value="5"/>
</dbReference>
<gene>
    <name evidence="4" type="ORF">TNCT_542643</name>
</gene>
<dbReference type="InterPro" id="IPR001881">
    <property type="entry name" value="EGF-like_Ca-bd_dom"/>
</dbReference>
<comment type="caution">
    <text evidence="2">Lacks conserved residue(s) required for the propagation of feature annotation.</text>
</comment>
<keyword evidence="1 2" id="KW-1015">Disulfide bond</keyword>
<dbReference type="InterPro" id="IPR000742">
    <property type="entry name" value="EGF"/>
</dbReference>
<protein>
    <submittedName>
        <fullName evidence="4">Neurogenic locus Notch protein</fullName>
    </submittedName>
</protein>
<feature type="domain" description="EGF-like" evidence="3">
    <location>
        <begin position="504"/>
        <end position="537"/>
    </location>
</feature>
<evidence type="ECO:0000313" key="5">
    <source>
        <dbReference type="Proteomes" id="UP000887116"/>
    </source>
</evidence>
<comment type="caution">
    <text evidence="4">The sequence shown here is derived from an EMBL/GenBank/DDBJ whole genome shotgun (WGS) entry which is preliminary data.</text>
</comment>
<keyword evidence="2" id="KW-0245">EGF-like domain</keyword>